<evidence type="ECO:0000313" key="2">
    <source>
        <dbReference type="EMBL" id="GID46627.1"/>
    </source>
</evidence>
<accession>A0ABQ3WK59</accession>
<evidence type="ECO:0000259" key="1">
    <source>
        <dbReference type="Pfam" id="PF21837"/>
    </source>
</evidence>
<name>A0ABQ3WK59_9ACTN</name>
<feature type="domain" description="DUF6896" evidence="1">
    <location>
        <begin position="9"/>
        <end position="133"/>
    </location>
</feature>
<gene>
    <name evidence="2" type="ORF">Aca07nite_39020</name>
</gene>
<dbReference type="Pfam" id="PF21837">
    <property type="entry name" value="DUF6896"/>
    <property type="match status" value="1"/>
</dbReference>
<protein>
    <recommendedName>
        <fullName evidence="1">DUF6896 domain-containing protein</fullName>
    </recommendedName>
</protein>
<organism evidence="2">
    <name type="scientific">Actinoplanes campanulatus</name>
    <dbReference type="NCBI Taxonomy" id="113559"/>
    <lineage>
        <taxon>Bacteria</taxon>
        <taxon>Bacillati</taxon>
        <taxon>Actinomycetota</taxon>
        <taxon>Actinomycetes</taxon>
        <taxon>Micromonosporales</taxon>
        <taxon>Micromonosporaceae</taxon>
        <taxon>Actinoplanes</taxon>
    </lineage>
</organism>
<dbReference type="RefSeq" id="WP_204296904.1">
    <property type="nucleotide sequence ID" value="NZ_BAAAGQ010000006.1"/>
</dbReference>
<reference evidence="2" key="1">
    <citation type="submission" date="2021-01" db="EMBL/GenBank/DDBJ databases">
        <title>Whole genome shotgun sequence of Actinoplanes capillaceus NBRC 16408.</title>
        <authorList>
            <person name="Komaki H."/>
            <person name="Tamura T."/>
        </authorList>
    </citation>
    <scope>NUCLEOTIDE SEQUENCE [LARGE SCALE GENOMIC DNA]</scope>
    <source>
        <strain evidence="2">NBRC 16408</strain>
    </source>
</reference>
<sequence length="150" mass="16746">MSVDPSAVAAVERFIASLREIRTRLLDDLFPIAGVAELQTAVRSLREHPREGATSSGIVYSVHGAGCRMTAPDGREVDVDMVADPELHQNIEAFDPWKIRWFLNEAAEDGFSNEEIVAACEHHVRQGLMREVVQGRWYALPEHPRGSARQ</sequence>
<comment type="caution">
    <text evidence="2">The sequence shown here is derived from an EMBL/GenBank/DDBJ whole genome shotgun (WGS) entry which is preliminary data.</text>
</comment>
<proteinExistence type="predicted"/>
<dbReference type="InterPro" id="IPR054191">
    <property type="entry name" value="DUF6896"/>
</dbReference>
<dbReference type="EMBL" id="BOMF01000076">
    <property type="protein sequence ID" value="GID46627.1"/>
    <property type="molecule type" value="Genomic_DNA"/>
</dbReference>